<keyword evidence="1" id="KW-1133">Transmembrane helix</keyword>
<evidence type="ECO:0000313" key="2">
    <source>
        <dbReference type="EMBL" id="MBB4945355.1"/>
    </source>
</evidence>
<comment type="caution">
    <text evidence="2">The sequence shown here is derived from an EMBL/GenBank/DDBJ whole genome shotgun (WGS) entry which is preliminary data.</text>
</comment>
<name>A0A7W7S7M6_9ACTN</name>
<protein>
    <submittedName>
        <fullName evidence="2">Uncharacterized protein</fullName>
    </submittedName>
</protein>
<dbReference type="RefSeq" id="WP_184911763.1">
    <property type="nucleotide sequence ID" value="NZ_JACHJR010000001.1"/>
</dbReference>
<gene>
    <name evidence="2" type="ORF">F4556_000890</name>
</gene>
<feature type="transmembrane region" description="Helical" evidence="1">
    <location>
        <begin position="148"/>
        <end position="167"/>
    </location>
</feature>
<dbReference type="AlphaFoldDB" id="A0A7W7S7M6"/>
<evidence type="ECO:0000313" key="3">
    <source>
        <dbReference type="Proteomes" id="UP000573327"/>
    </source>
</evidence>
<reference evidence="2 3" key="1">
    <citation type="submission" date="2020-08" db="EMBL/GenBank/DDBJ databases">
        <title>Sequencing the genomes of 1000 actinobacteria strains.</title>
        <authorList>
            <person name="Klenk H.-P."/>
        </authorList>
    </citation>
    <scope>NUCLEOTIDE SEQUENCE [LARGE SCALE GENOMIC DNA]</scope>
    <source>
        <strain evidence="2 3">DSM 44786</strain>
    </source>
</reference>
<sequence>MTKLDMTPGAQIPRTDVGPQTAVTQLLSSAAYRDTEVEAIAALEGVKLKEGKFFKLFRPSTGEAFTRAVLDRTLGKGRLPLVPSFGTDTRMVVEHCLAAQELRDARDRELMVVTMLTGVLFLPGTLIWLAVFYGRAYFKKTSPGREGFYSTALVLLAVGLAALLALRPPVAGPFGLYFRVMTLAPVIGWFVAKRICLRFTIELRERWGGLVAGSAMAATVPKAVPRDDLDKKAAELRASLERLTVEQETNVQHYAGAKGLLGAGLRWGDWQVVEELRPAEGQVDFRAFHPWDLARSITTRLGTLSQSEVAGGGMPHVSVQQWLVVDIPEGADEIGRPSGPDMDNYRMRDFALQAIANRQTLGTDSRHRTSAQLVLHKGQLVSTVLIGVTVMNNTLRVSVSGHALGPLHGLFGAKPKPKELKVPKTGKFWEERTVILPLVNNDDVVRQALRAPFHKFPTLLSWLGGGVSLPEPFSLRGAWADRTWTSRFKSDDVLFSATPVVNAVMAATVEFLAEHDVNVDRFNSRIGILRSEMQGSRPFKADNYDAG</sequence>
<dbReference type="Proteomes" id="UP000573327">
    <property type="component" value="Unassembled WGS sequence"/>
</dbReference>
<feature type="transmembrane region" description="Helical" evidence="1">
    <location>
        <begin position="174"/>
        <end position="192"/>
    </location>
</feature>
<feature type="transmembrane region" description="Helical" evidence="1">
    <location>
        <begin position="110"/>
        <end position="136"/>
    </location>
</feature>
<keyword evidence="1" id="KW-0812">Transmembrane</keyword>
<accession>A0A7W7S7M6</accession>
<evidence type="ECO:0000256" key="1">
    <source>
        <dbReference type="SAM" id="Phobius"/>
    </source>
</evidence>
<keyword evidence="3" id="KW-1185">Reference proteome</keyword>
<dbReference type="EMBL" id="JACHJR010000001">
    <property type="protein sequence ID" value="MBB4945355.1"/>
    <property type="molecule type" value="Genomic_DNA"/>
</dbReference>
<keyword evidence="1" id="KW-0472">Membrane</keyword>
<organism evidence="2 3">
    <name type="scientific">Kitasatospora gansuensis</name>
    <dbReference type="NCBI Taxonomy" id="258050"/>
    <lineage>
        <taxon>Bacteria</taxon>
        <taxon>Bacillati</taxon>
        <taxon>Actinomycetota</taxon>
        <taxon>Actinomycetes</taxon>
        <taxon>Kitasatosporales</taxon>
        <taxon>Streptomycetaceae</taxon>
        <taxon>Kitasatospora</taxon>
    </lineage>
</organism>
<proteinExistence type="predicted"/>